<evidence type="ECO:0000313" key="1">
    <source>
        <dbReference type="EMBL" id="KAK7489989.1"/>
    </source>
</evidence>
<dbReference type="EMBL" id="JACVVK020000131">
    <property type="protein sequence ID" value="KAK7489989.1"/>
    <property type="molecule type" value="Genomic_DNA"/>
</dbReference>
<comment type="caution">
    <text evidence="1">The sequence shown here is derived from an EMBL/GenBank/DDBJ whole genome shotgun (WGS) entry which is preliminary data.</text>
</comment>
<evidence type="ECO:0000313" key="2">
    <source>
        <dbReference type="Proteomes" id="UP001519460"/>
    </source>
</evidence>
<sequence>DCVLRSVVSRPADRQHEHHTRSSVITSKERNSLEYVILTSSHFGCRTERALLKAFTQESVGACRSRWAALVISGGDVWTRGGQPVSQQVSPLHLSTRRCCALLVTRDSRGSEVTSCSAAVRTWDRLKQTEGHVPDILRASLSLGPDIQGKQLTDSGSVFAGSVTWLEFENRYSVSTVAR</sequence>
<accession>A0ABD0KS06</accession>
<dbReference type="Proteomes" id="UP001519460">
    <property type="component" value="Unassembled WGS sequence"/>
</dbReference>
<organism evidence="1 2">
    <name type="scientific">Batillaria attramentaria</name>
    <dbReference type="NCBI Taxonomy" id="370345"/>
    <lineage>
        <taxon>Eukaryota</taxon>
        <taxon>Metazoa</taxon>
        <taxon>Spiralia</taxon>
        <taxon>Lophotrochozoa</taxon>
        <taxon>Mollusca</taxon>
        <taxon>Gastropoda</taxon>
        <taxon>Caenogastropoda</taxon>
        <taxon>Sorbeoconcha</taxon>
        <taxon>Cerithioidea</taxon>
        <taxon>Batillariidae</taxon>
        <taxon>Batillaria</taxon>
    </lineage>
</organism>
<proteinExistence type="predicted"/>
<dbReference type="AlphaFoldDB" id="A0ABD0KS06"/>
<feature type="non-terminal residue" evidence="1">
    <location>
        <position position="1"/>
    </location>
</feature>
<keyword evidence="2" id="KW-1185">Reference proteome</keyword>
<feature type="non-terminal residue" evidence="1">
    <location>
        <position position="179"/>
    </location>
</feature>
<name>A0ABD0KS06_9CAEN</name>
<reference evidence="1 2" key="1">
    <citation type="journal article" date="2023" name="Sci. Data">
        <title>Genome assembly of the Korean intertidal mud-creeper Batillaria attramentaria.</title>
        <authorList>
            <person name="Patra A.K."/>
            <person name="Ho P.T."/>
            <person name="Jun S."/>
            <person name="Lee S.J."/>
            <person name="Kim Y."/>
            <person name="Won Y.J."/>
        </authorList>
    </citation>
    <scope>NUCLEOTIDE SEQUENCE [LARGE SCALE GENOMIC DNA]</scope>
    <source>
        <strain evidence="1">Wonlab-2016</strain>
    </source>
</reference>
<gene>
    <name evidence="1" type="ORF">BaRGS_00018689</name>
</gene>
<protein>
    <submittedName>
        <fullName evidence="1">Uncharacterized protein</fullName>
    </submittedName>
</protein>